<gene>
    <name evidence="2" type="ORF">GP2_023_00090</name>
</gene>
<keyword evidence="3" id="KW-1185">Reference proteome</keyword>
<protein>
    <submittedName>
        <fullName evidence="2">Uncharacterized protein</fullName>
    </submittedName>
</protein>
<organism evidence="2 3">
    <name type="scientific">Gordonia paraffinivorans NBRC 108238</name>
    <dbReference type="NCBI Taxonomy" id="1223543"/>
    <lineage>
        <taxon>Bacteria</taxon>
        <taxon>Bacillati</taxon>
        <taxon>Actinomycetota</taxon>
        <taxon>Actinomycetes</taxon>
        <taxon>Mycobacteriales</taxon>
        <taxon>Gordoniaceae</taxon>
        <taxon>Gordonia</taxon>
    </lineage>
</organism>
<comment type="caution">
    <text evidence="2">The sequence shown here is derived from an EMBL/GenBank/DDBJ whole genome shotgun (WGS) entry which is preliminary data.</text>
</comment>
<dbReference type="EMBL" id="BAOQ01000023">
    <property type="protein sequence ID" value="GAC84486.1"/>
    <property type="molecule type" value="Genomic_DNA"/>
</dbReference>
<name>A0ABQ0INF0_9ACTN</name>
<feature type="region of interest" description="Disordered" evidence="1">
    <location>
        <begin position="1"/>
        <end position="31"/>
    </location>
</feature>
<sequence>MGEPRDRRGDEHHHDDEDLNGPVPGDAADHRISPVCSGRPAFAIGPVFSVDAVYYVGAVLSEDTDSAAW</sequence>
<dbReference type="Proteomes" id="UP000035021">
    <property type="component" value="Unassembled WGS sequence"/>
</dbReference>
<accession>A0ABQ0INF0</accession>
<evidence type="ECO:0000313" key="3">
    <source>
        <dbReference type="Proteomes" id="UP000035021"/>
    </source>
</evidence>
<evidence type="ECO:0000256" key="1">
    <source>
        <dbReference type="SAM" id="MobiDB-lite"/>
    </source>
</evidence>
<proteinExistence type="predicted"/>
<feature type="compositionally biased region" description="Basic and acidic residues" evidence="1">
    <location>
        <begin position="1"/>
        <end position="16"/>
    </location>
</feature>
<reference evidence="2 3" key="1">
    <citation type="submission" date="2013-02" db="EMBL/GenBank/DDBJ databases">
        <title>Whole genome shotgun sequence of Gordonia paraffinivorans NBRC 108238.</title>
        <authorList>
            <person name="Isaki-Nakamura S."/>
            <person name="Hosoyama A."/>
            <person name="Tsuchikane K."/>
            <person name="Ando Y."/>
            <person name="Baba S."/>
            <person name="Ohji S."/>
            <person name="Hamada M."/>
            <person name="Tamura T."/>
            <person name="Yamazoe A."/>
            <person name="Yamazaki S."/>
            <person name="Fujita N."/>
        </authorList>
    </citation>
    <scope>NUCLEOTIDE SEQUENCE [LARGE SCALE GENOMIC DNA]</scope>
    <source>
        <strain evidence="2 3">NBRC 108238</strain>
    </source>
</reference>
<evidence type="ECO:0000313" key="2">
    <source>
        <dbReference type="EMBL" id="GAC84486.1"/>
    </source>
</evidence>